<dbReference type="AlphaFoldDB" id="A0A8J3KBT9"/>
<evidence type="ECO:0008006" key="5">
    <source>
        <dbReference type="Google" id="ProtNLM"/>
    </source>
</evidence>
<dbReference type="PANTHER" id="PTHR15811">
    <property type="entry name" value="MTH938 DOMAIN-CONTAINING PROTEIN"/>
    <property type="match status" value="1"/>
</dbReference>
<dbReference type="FunFam" id="3.40.1230.10:FF:000001">
    <property type="entry name" value="Adipogenesis-associated, Mth938 domain-containing"/>
    <property type="match status" value="1"/>
</dbReference>
<organism evidence="3 4">
    <name type="scientific">Catellatospora chokoriensis</name>
    <dbReference type="NCBI Taxonomy" id="310353"/>
    <lineage>
        <taxon>Bacteria</taxon>
        <taxon>Bacillati</taxon>
        <taxon>Actinomycetota</taxon>
        <taxon>Actinomycetes</taxon>
        <taxon>Micromonosporales</taxon>
        <taxon>Micromonosporaceae</taxon>
        <taxon>Catellatospora</taxon>
    </lineage>
</organism>
<dbReference type="EMBL" id="BONG01000074">
    <property type="protein sequence ID" value="GIF93873.1"/>
    <property type="molecule type" value="Genomic_DNA"/>
</dbReference>
<gene>
    <name evidence="3" type="ORF">Cch02nite_73170</name>
</gene>
<evidence type="ECO:0000256" key="1">
    <source>
        <dbReference type="ARBA" id="ARBA00004496"/>
    </source>
</evidence>
<dbReference type="InterPro" id="IPR036748">
    <property type="entry name" value="MTH938-like_sf"/>
</dbReference>
<name>A0A8J3KBT9_9ACTN</name>
<dbReference type="InterPro" id="IPR034096">
    <property type="entry name" value="AAMDC"/>
</dbReference>
<dbReference type="SUPFAM" id="SSF64076">
    <property type="entry name" value="MTH938-like"/>
    <property type="match status" value="1"/>
</dbReference>
<comment type="caution">
    <text evidence="3">The sequence shown here is derived from an EMBL/GenBank/DDBJ whole genome shotgun (WGS) entry which is preliminary data.</text>
</comment>
<dbReference type="Gene3D" id="3.40.1230.10">
    <property type="entry name" value="MTH938-like"/>
    <property type="match status" value="1"/>
</dbReference>
<evidence type="ECO:0000313" key="3">
    <source>
        <dbReference type="EMBL" id="GIF93873.1"/>
    </source>
</evidence>
<sequence length="116" mass="12223">MLSLAWGEIEVEGVGRVKDAALHPGGGGAWDWNTTGTRHSPGIQPADVEPLLAAGATSVVLSRGQQLVLQVMPETEAYLAERGVDVHIAETREAVRVYNLLADAGVRVAALLHSTC</sequence>
<dbReference type="InterPro" id="IPR007523">
    <property type="entry name" value="NDUFAF3/AAMDC"/>
</dbReference>
<accession>A0A8J3KBT9</accession>
<evidence type="ECO:0000313" key="4">
    <source>
        <dbReference type="Proteomes" id="UP000619293"/>
    </source>
</evidence>
<dbReference type="PANTHER" id="PTHR15811:SF5">
    <property type="entry name" value="MTH938 DOMAIN-CONTAINING PROTEIN"/>
    <property type="match status" value="1"/>
</dbReference>
<reference evidence="3 4" key="1">
    <citation type="submission" date="2021-01" db="EMBL/GenBank/DDBJ databases">
        <title>Whole genome shotgun sequence of Catellatospora chokoriensis NBRC 107358.</title>
        <authorList>
            <person name="Komaki H."/>
            <person name="Tamura T."/>
        </authorList>
    </citation>
    <scope>NUCLEOTIDE SEQUENCE [LARGE SCALE GENOMIC DNA]</scope>
    <source>
        <strain evidence="3 4">NBRC 107358</strain>
    </source>
</reference>
<dbReference type="CDD" id="cd05126">
    <property type="entry name" value="Mth938"/>
    <property type="match status" value="1"/>
</dbReference>
<keyword evidence="2" id="KW-0963">Cytoplasm</keyword>
<dbReference type="Pfam" id="PF04430">
    <property type="entry name" value="DUF498"/>
    <property type="match status" value="1"/>
</dbReference>
<evidence type="ECO:0000256" key="2">
    <source>
        <dbReference type="ARBA" id="ARBA00022490"/>
    </source>
</evidence>
<comment type="subcellular location">
    <subcellularLocation>
        <location evidence="1">Cytoplasm</location>
    </subcellularLocation>
</comment>
<keyword evidence="4" id="KW-1185">Reference proteome</keyword>
<dbReference type="Proteomes" id="UP000619293">
    <property type="component" value="Unassembled WGS sequence"/>
</dbReference>
<protein>
    <recommendedName>
        <fullName evidence="5">Mth938-like domain-containing protein</fullName>
    </recommendedName>
</protein>
<proteinExistence type="predicted"/>
<dbReference type="GO" id="GO:0005737">
    <property type="term" value="C:cytoplasm"/>
    <property type="evidence" value="ECO:0007669"/>
    <property type="project" value="UniProtKB-SubCell"/>
</dbReference>